<dbReference type="RefSeq" id="WP_223006658.1">
    <property type="nucleotide sequence ID" value="NZ_CBDDPV010000002.1"/>
</dbReference>
<keyword evidence="4" id="KW-1003">Cell membrane</keyword>
<keyword evidence="7" id="KW-0479">Metal-binding</keyword>
<evidence type="ECO:0000256" key="13">
    <source>
        <dbReference type="SAM" id="MobiDB-lite"/>
    </source>
</evidence>
<evidence type="ECO:0000313" key="17">
    <source>
        <dbReference type="Proteomes" id="UP000777661"/>
    </source>
</evidence>
<feature type="transmembrane region" description="Helical" evidence="14">
    <location>
        <begin position="112"/>
        <end position="136"/>
    </location>
</feature>
<comment type="caution">
    <text evidence="16">The sequence shown here is derived from an EMBL/GenBank/DDBJ whole genome shotgun (WGS) entry which is preliminary data.</text>
</comment>
<keyword evidence="3" id="KW-0813">Transport</keyword>
<evidence type="ECO:0000256" key="6">
    <source>
        <dbReference type="ARBA" id="ARBA00022692"/>
    </source>
</evidence>
<dbReference type="InterPro" id="IPR052168">
    <property type="entry name" value="Cytochrome_b561_oxidase"/>
</dbReference>
<keyword evidence="11 14" id="KW-0472">Membrane</keyword>
<comment type="subcellular location">
    <subcellularLocation>
        <location evidence="2">Cell membrane</location>
        <topology evidence="2">Multi-pass membrane protein</topology>
    </subcellularLocation>
</comment>
<keyword evidence="5" id="KW-0349">Heme</keyword>
<evidence type="ECO:0000259" key="15">
    <source>
        <dbReference type="Pfam" id="PF01292"/>
    </source>
</evidence>
<evidence type="ECO:0000256" key="10">
    <source>
        <dbReference type="ARBA" id="ARBA00023004"/>
    </source>
</evidence>
<dbReference type="PANTHER" id="PTHR30529">
    <property type="entry name" value="CYTOCHROME B561"/>
    <property type="match status" value="1"/>
</dbReference>
<dbReference type="PANTHER" id="PTHR30529:SF1">
    <property type="entry name" value="CYTOCHROME B561 HOMOLOG 2"/>
    <property type="match status" value="1"/>
</dbReference>
<evidence type="ECO:0000313" key="16">
    <source>
        <dbReference type="EMBL" id="MBY8918931.1"/>
    </source>
</evidence>
<accession>A0ABS7RDD4</accession>
<dbReference type="Proteomes" id="UP000777661">
    <property type="component" value="Unassembled WGS sequence"/>
</dbReference>
<gene>
    <name evidence="16" type="ORF">KVG22_20185</name>
</gene>
<evidence type="ECO:0000256" key="5">
    <source>
        <dbReference type="ARBA" id="ARBA00022617"/>
    </source>
</evidence>
<name>A0ABS7RDD4_9HYPH</name>
<keyword evidence="10" id="KW-0408">Iron</keyword>
<organism evidence="16 17">
    <name type="scientific">Nitratireductor rhodophyticola</name>
    <dbReference type="NCBI Taxonomy" id="2854036"/>
    <lineage>
        <taxon>Bacteria</taxon>
        <taxon>Pseudomonadati</taxon>
        <taxon>Pseudomonadota</taxon>
        <taxon>Alphaproteobacteria</taxon>
        <taxon>Hyphomicrobiales</taxon>
        <taxon>Phyllobacteriaceae</taxon>
        <taxon>Nitratireductor</taxon>
    </lineage>
</organism>
<keyword evidence="6 14" id="KW-0812">Transmembrane</keyword>
<evidence type="ECO:0000256" key="9">
    <source>
        <dbReference type="ARBA" id="ARBA00022989"/>
    </source>
</evidence>
<evidence type="ECO:0000256" key="3">
    <source>
        <dbReference type="ARBA" id="ARBA00022448"/>
    </source>
</evidence>
<evidence type="ECO:0000256" key="8">
    <source>
        <dbReference type="ARBA" id="ARBA00022982"/>
    </source>
</evidence>
<feature type="compositionally biased region" description="Polar residues" evidence="13">
    <location>
        <begin position="171"/>
        <end position="183"/>
    </location>
</feature>
<dbReference type="Pfam" id="PF01292">
    <property type="entry name" value="Ni_hydr_CYTB"/>
    <property type="match status" value="1"/>
</dbReference>
<keyword evidence="9 14" id="KW-1133">Transmembrane helix</keyword>
<feature type="domain" description="Cytochrome b561 bacterial/Ni-hydrogenase" evidence="15">
    <location>
        <begin position="3"/>
        <end position="147"/>
    </location>
</feature>
<keyword evidence="17" id="KW-1185">Reference proteome</keyword>
<evidence type="ECO:0000256" key="4">
    <source>
        <dbReference type="ARBA" id="ARBA00022475"/>
    </source>
</evidence>
<comment type="similarity">
    <text evidence="12">Belongs to the cytochrome b561 family.</text>
</comment>
<comment type="cofactor">
    <cofactor evidence="1">
        <name>heme b</name>
        <dbReference type="ChEBI" id="CHEBI:60344"/>
    </cofactor>
</comment>
<evidence type="ECO:0000256" key="14">
    <source>
        <dbReference type="SAM" id="Phobius"/>
    </source>
</evidence>
<dbReference type="SUPFAM" id="SSF81342">
    <property type="entry name" value="Transmembrane di-heme cytochromes"/>
    <property type="match status" value="1"/>
</dbReference>
<dbReference type="EMBL" id="JAHSQO010000008">
    <property type="protein sequence ID" value="MBY8918931.1"/>
    <property type="molecule type" value="Genomic_DNA"/>
</dbReference>
<proteinExistence type="inferred from homology"/>
<sequence>MQIAVHWSVVLLLIGQWYTSDAIPRTHNPLLPPSESDLFQHAVHNYAGLLIGALVLLRIGLRMFLPQSLLPRLTNWRDRTSHAVHWALYFSLLGQVAAGFVTSYLWAPAARFHVLFWNVTLILVGLHIAAAAYHALRGDGVVWRMIPSTLELLIRPTIRSEERNAAHGSDASRTGQSGTSSSE</sequence>
<evidence type="ECO:0000256" key="2">
    <source>
        <dbReference type="ARBA" id="ARBA00004651"/>
    </source>
</evidence>
<evidence type="ECO:0000256" key="1">
    <source>
        <dbReference type="ARBA" id="ARBA00001970"/>
    </source>
</evidence>
<evidence type="ECO:0000256" key="7">
    <source>
        <dbReference type="ARBA" id="ARBA00022723"/>
    </source>
</evidence>
<dbReference type="InterPro" id="IPR016174">
    <property type="entry name" value="Di-haem_cyt_TM"/>
</dbReference>
<feature type="region of interest" description="Disordered" evidence="13">
    <location>
        <begin position="163"/>
        <end position="183"/>
    </location>
</feature>
<feature type="transmembrane region" description="Helical" evidence="14">
    <location>
        <begin position="86"/>
        <end position="106"/>
    </location>
</feature>
<dbReference type="InterPro" id="IPR011577">
    <property type="entry name" value="Cyt_b561_bac/Ni-Hgenase"/>
</dbReference>
<protein>
    <submittedName>
        <fullName evidence="16">Cytochrome b/b6 domain-containing protein</fullName>
    </submittedName>
</protein>
<feature type="transmembrane region" description="Helical" evidence="14">
    <location>
        <begin position="46"/>
        <end position="65"/>
    </location>
</feature>
<keyword evidence="8" id="KW-0249">Electron transport</keyword>
<evidence type="ECO:0000256" key="12">
    <source>
        <dbReference type="ARBA" id="ARBA00037975"/>
    </source>
</evidence>
<reference evidence="16 17" key="1">
    <citation type="submission" date="2021-06" db="EMBL/GenBank/DDBJ databases">
        <title>Nitratireductor porphyridii sp. nov., isolated from a small marine red alga, Porphyridium purpureum in South Korea.</title>
        <authorList>
            <person name="Kim K.H."/>
            <person name="Kristyanto S."/>
            <person name="Jeon C.O."/>
        </authorList>
    </citation>
    <scope>NUCLEOTIDE SEQUENCE [LARGE SCALE GENOMIC DNA]</scope>
    <source>
        <strain evidence="16 17">R6</strain>
    </source>
</reference>
<evidence type="ECO:0000256" key="11">
    <source>
        <dbReference type="ARBA" id="ARBA00023136"/>
    </source>
</evidence>